<sequence length="60" mass="6489">MAMERGFTDVSDIALLKRLRKAGPSLEASSAKSLERVRAPEALPRLSGIHVVDGSRIART</sequence>
<accession>W9H853</accession>
<name>W9H853_9PROT</name>
<protein>
    <submittedName>
        <fullName evidence="1">Uncharacterized protein</fullName>
    </submittedName>
</protein>
<reference evidence="1 2" key="1">
    <citation type="submission" date="2013-08" db="EMBL/GenBank/DDBJ databases">
        <title>The genome sequence of Skermanella stibiiresistens.</title>
        <authorList>
            <person name="Zhu W."/>
            <person name="Wang G."/>
        </authorList>
    </citation>
    <scope>NUCLEOTIDE SEQUENCE [LARGE SCALE GENOMIC DNA]</scope>
    <source>
        <strain evidence="1 2">SB22</strain>
    </source>
</reference>
<dbReference type="STRING" id="1385369.N825_33965"/>
<organism evidence="1 2">
    <name type="scientific">Skermanella stibiiresistens SB22</name>
    <dbReference type="NCBI Taxonomy" id="1385369"/>
    <lineage>
        <taxon>Bacteria</taxon>
        <taxon>Pseudomonadati</taxon>
        <taxon>Pseudomonadota</taxon>
        <taxon>Alphaproteobacteria</taxon>
        <taxon>Rhodospirillales</taxon>
        <taxon>Azospirillaceae</taxon>
        <taxon>Skermanella</taxon>
    </lineage>
</organism>
<proteinExistence type="predicted"/>
<keyword evidence="2" id="KW-1185">Reference proteome</keyword>
<comment type="caution">
    <text evidence="1">The sequence shown here is derived from an EMBL/GenBank/DDBJ whole genome shotgun (WGS) entry which is preliminary data.</text>
</comment>
<dbReference type="AlphaFoldDB" id="W9H853"/>
<evidence type="ECO:0000313" key="2">
    <source>
        <dbReference type="Proteomes" id="UP000019486"/>
    </source>
</evidence>
<dbReference type="EMBL" id="AVFL01000006">
    <property type="protein sequence ID" value="EWY40941.1"/>
    <property type="molecule type" value="Genomic_DNA"/>
</dbReference>
<gene>
    <name evidence="1" type="ORF">N825_33965</name>
</gene>
<dbReference type="Proteomes" id="UP000019486">
    <property type="component" value="Unassembled WGS sequence"/>
</dbReference>
<evidence type="ECO:0000313" key="1">
    <source>
        <dbReference type="EMBL" id="EWY40941.1"/>
    </source>
</evidence>